<proteinExistence type="predicted"/>
<accession>A0A8J7H7J8</accession>
<dbReference type="EMBL" id="JAECZB010000011">
    <property type="protein sequence ID" value="MBH8552128.1"/>
    <property type="molecule type" value="Genomic_DNA"/>
</dbReference>
<evidence type="ECO:0000313" key="2">
    <source>
        <dbReference type="Proteomes" id="UP000599391"/>
    </source>
</evidence>
<protein>
    <submittedName>
        <fullName evidence="1">Uncharacterized protein</fullName>
    </submittedName>
</protein>
<organism evidence="1 2">
    <name type="scientific">Atlanticothrix silvestris CENA357</name>
    <dbReference type="NCBI Taxonomy" id="1725252"/>
    <lineage>
        <taxon>Bacteria</taxon>
        <taxon>Bacillati</taxon>
        <taxon>Cyanobacteriota</taxon>
        <taxon>Cyanophyceae</taxon>
        <taxon>Nostocales</taxon>
        <taxon>Nodulariaceae</taxon>
        <taxon>Atlanticothrix</taxon>
        <taxon>Atlanticothrix silvestris</taxon>
    </lineage>
</organism>
<sequence length="79" mass="8220">MDRKTKRLLLLVVFCSVAGVVLGGTASWAQSNLCLQDTKVTSDCLTQDPIQKTIQGMGTGLVAGAGAACGAAWNARHED</sequence>
<gene>
    <name evidence="1" type="ORF">I8751_07035</name>
</gene>
<name>A0A8J7H7J8_9CYAN</name>
<comment type="caution">
    <text evidence="1">The sequence shown here is derived from an EMBL/GenBank/DDBJ whole genome shotgun (WGS) entry which is preliminary data.</text>
</comment>
<dbReference type="RefSeq" id="WP_214438447.1">
    <property type="nucleotide sequence ID" value="NZ_JAECZB010000011.1"/>
</dbReference>
<evidence type="ECO:0000313" key="1">
    <source>
        <dbReference type="EMBL" id="MBH8552128.1"/>
    </source>
</evidence>
<keyword evidence="2" id="KW-1185">Reference proteome</keyword>
<dbReference type="Proteomes" id="UP000599391">
    <property type="component" value="Unassembled WGS sequence"/>
</dbReference>
<reference evidence="1 2" key="1">
    <citation type="journal article" date="2021" name="Int. J. Syst. Evol. Microbiol.">
        <title>Amazonocrinis nigriterrae gen. nov., sp. nov., Atlanticothrix silvestris gen. nov., sp. nov. and Dendronalium phyllosphericum gen. nov., sp. nov., nostocacean cyanobacteria from Brazilian environments.</title>
        <authorList>
            <person name="Alvarenga D.O."/>
            <person name="Andreote A.P.D."/>
            <person name="Branco L.H.Z."/>
            <person name="Delbaje E."/>
            <person name="Cruz R.B."/>
            <person name="Varani A.M."/>
            <person name="Fiore M.F."/>
        </authorList>
    </citation>
    <scope>NUCLEOTIDE SEQUENCE [LARGE SCALE GENOMIC DNA]</scope>
    <source>
        <strain evidence="1 2">CENA357</strain>
    </source>
</reference>
<dbReference type="AlphaFoldDB" id="A0A8J7H7J8"/>